<evidence type="ECO:0000313" key="1">
    <source>
        <dbReference type="EMBL" id="JAH87346.1"/>
    </source>
</evidence>
<reference evidence="1" key="2">
    <citation type="journal article" date="2015" name="Fish Shellfish Immunol.">
        <title>Early steps in the European eel (Anguilla anguilla)-Vibrio vulnificus interaction in the gills: Role of the RtxA13 toxin.</title>
        <authorList>
            <person name="Callol A."/>
            <person name="Pajuelo D."/>
            <person name="Ebbesson L."/>
            <person name="Teles M."/>
            <person name="MacKenzie S."/>
            <person name="Amaro C."/>
        </authorList>
    </citation>
    <scope>NUCLEOTIDE SEQUENCE</scope>
</reference>
<dbReference type="AlphaFoldDB" id="A0A0E9WAN9"/>
<accession>A0A0E9WAN9</accession>
<organism evidence="1">
    <name type="scientific">Anguilla anguilla</name>
    <name type="common">European freshwater eel</name>
    <name type="synonym">Muraena anguilla</name>
    <dbReference type="NCBI Taxonomy" id="7936"/>
    <lineage>
        <taxon>Eukaryota</taxon>
        <taxon>Metazoa</taxon>
        <taxon>Chordata</taxon>
        <taxon>Craniata</taxon>
        <taxon>Vertebrata</taxon>
        <taxon>Euteleostomi</taxon>
        <taxon>Actinopterygii</taxon>
        <taxon>Neopterygii</taxon>
        <taxon>Teleostei</taxon>
        <taxon>Anguilliformes</taxon>
        <taxon>Anguillidae</taxon>
        <taxon>Anguilla</taxon>
    </lineage>
</organism>
<reference evidence="1" key="1">
    <citation type="submission" date="2014-11" db="EMBL/GenBank/DDBJ databases">
        <authorList>
            <person name="Amaro Gonzalez C."/>
        </authorList>
    </citation>
    <scope>NUCLEOTIDE SEQUENCE</scope>
</reference>
<sequence length="44" mass="5050">MPRVSSPQCPAESCSMRLLTRCNWPARHVGLHHFHRNNLASTLH</sequence>
<dbReference type="EMBL" id="GBXM01021231">
    <property type="protein sequence ID" value="JAH87346.1"/>
    <property type="molecule type" value="Transcribed_RNA"/>
</dbReference>
<proteinExistence type="predicted"/>
<name>A0A0E9WAN9_ANGAN</name>
<protein>
    <submittedName>
        <fullName evidence="1">Uncharacterized protein</fullName>
    </submittedName>
</protein>